<feature type="disulfide bond" evidence="12">
    <location>
        <begin position="116"/>
        <end position="128"/>
    </location>
</feature>
<dbReference type="PROSITE" id="PS51120">
    <property type="entry name" value="LDLRB"/>
    <property type="match status" value="2"/>
</dbReference>
<evidence type="ECO:0000256" key="11">
    <source>
        <dbReference type="ARBA" id="ARBA00023180"/>
    </source>
</evidence>
<dbReference type="Pfam" id="PF00057">
    <property type="entry name" value="Ldl_recept_a"/>
    <property type="match status" value="5"/>
</dbReference>
<keyword evidence="11" id="KW-0325">Glycoprotein</keyword>
<comment type="subcellular location">
    <subcellularLocation>
        <location evidence="1">Membrane</location>
        <topology evidence="1">Single-pass membrane protein</topology>
    </subcellularLocation>
</comment>
<feature type="disulfide bond" evidence="12">
    <location>
        <begin position="200"/>
        <end position="212"/>
    </location>
</feature>
<keyword evidence="9 12" id="KW-1015">Disulfide bond</keyword>
<dbReference type="InterPro" id="IPR011042">
    <property type="entry name" value="6-blade_b-propeller_TolB-like"/>
</dbReference>
<dbReference type="Proteomes" id="UP000677054">
    <property type="component" value="Unassembled WGS sequence"/>
</dbReference>
<dbReference type="SUPFAM" id="SSF63825">
    <property type="entry name" value="YWTD domain"/>
    <property type="match status" value="2"/>
</dbReference>
<evidence type="ECO:0000256" key="8">
    <source>
        <dbReference type="ARBA" id="ARBA00023136"/>
    </source>
</evidence>
<reference evidence="17" key="1">
    <citation type="submission" date="2020-11" db="EMBL/GenBank/DDBJ databases">
        <authorList>
            <person name="Tran Van P."/>
        </authorList>
    </citation>
    <scope>NUCLEOTIDE SEQUENCE</scope>
</reference>
<feature type="domain" description="EGF-like" evidence="16">
    <location>
        <begin position="239"/>
        <end position="274"/>
    </location>
</feature>
<dbReference type="SMART" id="SM00192">
    <property type="entry name" value="LDLa"/>
    <property type="match status" value="6"/>
</dbReference>
<feature type="disulfide bond" evidence="12">
    <location>
        <begin position="181"/>
        <end position="196"/>
    </location>
</feature>
<dbReference type="Pfam" id="PF14670">
    <property type="entry name" value="FXa_inhibition"/>
    <property type="match status" value="1"/>
</dbReference>
<evidence type="ECO:0000256" key="4">
    <source>
        <dbReference type="ARBA" id="ARBA00022692"/>
    </source>
</evidence>
<evidence type="ECO:0000256" key="15">
    <source>
        <dbReference type="SAM" id="Phobius"/>
    </source>
</evidence>
<dbReference type="CDD" id="cd00112">
    <property type="entry name" value="LDLa"/>
    <property type="match status" value="6"/>
</dbReference>
<feature type="disulfide bond" evidence="12">
    <location>
        <begin position="207"/>
        <end position="225"/>
    </location>
</feature>
<dbReference type="FunFam" id="4.10.400.10:FF:000034">
    <property type="entry name" value="Low-density lipoprotein receptor-related protein 2"/>
    <property type="match status" value="1"/>
</dbReference>
<evidence type="ECO:0000313" key="18">
    <source>
        <dbReference type="Proteomes" id="UP000677054"/>
    </source>
</evidence>
<dbReference type="InterPro" id="IPR002172">
    <property type="entry name" value="LDrepeatLR_classA_rpt"/>
</dbReference>
<dbReference type="InterPro" id="IPR000742">
    <property type="entry name" value="EGF"/>
</dbReference>
<evidence type="ECO:0000256" key="13">
    <source>
        <dbReference type="PROSITE-ProRule" id="PRU00461"/>
    </source>
</evidence>
<feature type="domain" description="EGF-like" evidence="16">
    <location>
        <begin position="550"/>
        <end position="588"/>
    </location>
</feature>
<proteinExistence type="predicted"/>
<comment type="caution">
    <text evidence="12">Lacks conserved residue(s) required for the propagation of feature annotation.</text>
</comment>
<dbReference type="GO" id="GO:0006898">
    <property type="term" value="P:receptor-mediated endocytosis"/>
    <property type="evidence" value="ECO:0007669"/>
    <property type="project" value="TreeGrafter"/>
</dbReference>
<feature type="disulfide bond" evidence="12">
    <location>
        <begin position="77"/>
        <end position="89"/>
    </location>
</feature>
<protein>
    <recommendedName>
        <fullName evidence="16">EGF-like domain-containing protein</fullName>
    </recommendedName>
</protein>
<dbReference type="PANTHER" id="PTHR22722:SF14">
    <property type="entry name" value="MEGALIN, ISOFORM A"/>
    <property type="match status" value="1"/>
</dbReference>
<keyword evidence="5" id="KW-0732">Signal</keyword>
<dbReference type="Pfam" id="PF00058">
    <property type="entry name" value="Ldl_recept_b"/>
    <property type="match status" value="2"/>
</dbReference>
<keyword evidence="3" id="KW-0254">Endocytosis</keyword>
<dbReference type="GO" id="GO:0016324">
    <property type="term" value="C:apical plasma membrane"/>
    <property type="evidence" value="ECO:0007669"/>
    <property type="project" value="TreeGrafter"/>
</dbReference>
<feature type="disulfide bond" evidence="12">
    <location>
        <begin position="169"/>
        <end position="187"/>
    </location>
</feature>
<keyword evidence="2" id="KW-0245">EGF-like domain</keyword>
<evidence type="ECO:0000256" key="3">
    <source>
        <dbReference type="ARBA" id="ARBA00022583"/>
    </source>
</evidence>
<feature type="disulfide bond" evidence="12">
    <location>
        <begin position="123"/>
        <end position="141"/>
    </location>
</feature>
<feature type="region of interest" description="Disordered" evidence="14">
    <location>
        <begin position="892"/>
        <end position="920"/>
    </location>
</feature>
<feature type="domain" description="EGF-like" evidence="16">
    <location>
        <begin position="76"/>
        <end position="112"/>
    </location>
</feature>
<feature type="domain" description="EGF-like" evidence="16">
    <location>
        <begin position="732"/>
        <end position="765"/>
    </location>
</feature>
<keyword evidence="4 15" id="KW-0812">Transmembrane</keyword>
<organism evidence="17">
    <name type="scientific">Darwinula stevensoni</name>
    <dbReference type="NCBI Taxonomy" id="69355"/>
    <lineage>
        <taxon>Eukaryota</taxon>
        <taxon>Metazoa</taxon>
        <taxon>Ecdysozoa</taxon>
        <taxon>Arthropoda</taxon>
        <taxon>Crustacea</taxon>
        <taxon>Oligostraca</taxon>
        <taxon>Ostracoda</taxon>
        <taxon>Podocopa</taxon>
        <taxon>Podocopida</taxon>
        <taxon>Darwinulocopina</taxon>
        <taxon>Darwinuloidea</taxon>
        <taxon>Darwinulidae</taxon>
        <taxon>Darwinula</taxon>
    </lineage>
</organism>
<feature type="region of interest" description="Disordered" evidence="14">
    <location>
        <begin position="766"/>
        <end position="792"/>
    </location>
</feature>
<dbReference type="PRINTS" id="PR00261">
    <property type="entry name" value="LDLRECEPTOR"/>
</dbReference>
<dbReference type="PANTHER" id="PTHR22722">
    <property type="entry name" value="LOW-DENSITY LIPOPROTEIN RECEPTOR-RELATED PROTEIN 2-RELATED"/>
    <property type="match status" value="1"/>
</dbReference>
<dbReference type="PROSITE" id="PS01209">
    <property type="entry name" value="LDLRA_1"/>
    <property type="match status" value="3"/>
</dbReference>
<evidence type="ECO:0000256" key="6">
    <source>
        <dbReference type="ARBA" id="ARBA00022737"/>
    </source>
</evidence>
<dbReference type="GO" id="GO:0042562">
    <property type="term" value="F:hormone binding"/>
    <property type="evidence" value="ECO:0007669"/>
    <property type="project" value="TreeGrafter"/>
</dbReference>
<dbReference type="SUPFAM" id="SSF57424">
    <property type="entry name" value="LDL receptor-like module"/>
    <property type="match status" value="6"/>
</dbReference>
<dbReference type="InterPro" id="IPR023415">
    <property type="entry name" value="LDLR_class-A_CS"/>
</dbReference>
<evidence type="ECO:0000256" key="14">
    <source>
        <dbReference type="SAM" id="MobiDB-lite"/>
    </source>
</evidence>
<dbReference type="EMBL" id="LR899580">
    <property type="protein sequence ID" value="CAD7240803.1"/>
    <property type="molecule type" value="Genomic_DNA"/>
</dbReference>
<keyword evidence="18" id="KW-1185">Reference proteome</keyword>
<evidence type="ECO:0000256" key="7">
    <source>
        <dbReference type="ARBA" id="ARBA00022989"/>
    </source>
</evidence>
<dbReference type="OrthoDB" id="10066840at2759"/>
<name>A0A7R8WYY0_9CRUS</name>
<feature type="transmembrane region" description="Helical" evidence="15">
    <location>
        <begin position="801"/>
        <end position="824"/>
    </location>
</feature>
<dbReference type="GO" id="GO:0043235">
    <property type="term" value="C:receptor complex"/>
    <property type="evidence" value="ECO:0007669"/>
    <property type="project" value="TreeGrafter"/>
</dbReference>
<evidence type="ECO:0000259" key="16">
    <source>
        <dbReference type="SMART" id="SM00181"/>
    </source>
</evidence>
<dbReference type="InterPro" id="IPR051221">
    <property type="entry name" value="LDLR-related"/>
</dbReference>
<sequence>MPCDCIPLLWRCDGSVDCQEHDDEVDCAPRPCKENELRCERSGECISLHLKCDGYSDCKDGFDEISCDHSKVQNETCKTNQFNCQNGVCIDDKLRCNGHEDCQDGSDEIDCNTSHCPADEFLCETGECINQNWICDGDEDCKGGEDELHCPSVDAECLSIDDPTKVFFCSSGKCIKATWRCDGTRDCVDGEDEKECEPTCPPLHFTCNKGKCIPQQEVCDGKKQCPDGDDEEKCGAREMCSDESKCEHMCVIEGNGAVTCQCRRGYKLAKNGFSAESSKILGGLDNAIGLDYHHEKGLLFWSDIKLDIIKQAYLNGSHISVIMHWGLKSPNGIAVDWIHNLLYWTDSEMSRIEVSQLDGAHSVHPLRQPPFPNHCIESEKKCSHLCLPNQHSYTCTCPYGSLLDQNGVNCIEVQEKFLLVTSEKSIQVLPLEGKVDYILPLDGIQSALGLDWDSNTGFIFWTDIQRHSISRALRNGTEQKDIITSNLRSGLTHPFSLALFENDVYWTDLKEKAIYKASKSSAQPIKLKTETETVLDLRVYHGQRLPIPSSCVSSGGCSHLCLLVPPPKGYVCACPTGIPLLDDGRTCKERPEHSLLVAHRTTIRQVSLEVPYHVDVVLPLPLLKNAVGLDVDQVTNEMYWADSLKPAIGKASLKDFHTSEVLSLGLGSVDDLAVDSIGRKLGPYLYWTDWDRMTIERVDKATGKGRIVIHSGLRGLMEIRAVAASNQQGWNPCAENNGYCSHLCLHRPPQYICACPSIPASEPCSNEPSERVPGLEHAKDPNKPHSKSVSHEKDDSFIGPVLYISIGLVIALLLIVSGVFCCLIRGRNTSLSRMGLLSFANPTYTSSSHTVSSERRPFVSKRVHYDRHQGRVVSVPAESQCSSVEGTSLIHSGSSVMEHSPPVSPSSRKEARDVTSSVVV</sequence>
<accession>A0A7R8WYY0</accession>
<dbReference type="InterPro" id="IPR036055">
    <property type="entry name" value="LDL_receptor-like_sf"/>
</dbReference>
<keyword evidence="6" id="KW-0677">Repeat</keyword>
<dbReference type="Gene3D" id="2.120.10.30">
    <property type="entry name" value="TolB, C-terminal domain"/>
    <property type="match status" value="5"/>
</dbReference>
<dbReference type="Gene3D" id="2.10.25.10">
    <property type="entry name" value="Laminin"/>
    <property type="match status" value="2"/>
</dbReference>
<feature type="compositionally biased region" description="Basic and acidic residues" evidence="14">
    <location>
        <begin position="768"/>
        <end position="792"/>
    </location>
</feature>
<gene>
    <name evidence="17" type="ORF">DSTB1V02_LOCUS809</name>
</gene>
<dbReference type="SMART" id="SM00181">
    <property type="entry name" value="EGF"/>
    <property type="match status" value="7"/>
</dbReference>
<evidence type="ECO:0000256" key="10">
    <source>
        <dbReference type="ARBA" id="ARBA00023170"/>
    </source>
</evidence>
<dbReference type="PROSITE" id="PS50068">
    <property type="entry name" value="LDLRA_2"/>
    <property type="match status" value="5"/>
</dbReference>
<evidence type="ECO:0000256" key="1">
    <source>
        <dbReference type="ARBA" id="ARBA00004167"/>
    </source>
</evidence>
<evidence type="ECO:0000256" key="2">
    <source>
        <dbReference type="ARBA" id="ARBA00022536"/>
    </source>
</evidence>
<feature type="repeat" description="LDL-receptor class B" evidence="13">
    <location>
        <begin position="297"/>
        <end position="339"/>
    </location>
</feature>
<dbReference type="AlphaFoldDB" id="A0A7R8WYY0"/>
<evidence type="ECO:0000256" key="5">
    <source>
        <dbReference type="ARBA" id="ARBA00022729"/>
    </source>
</evidence>
<feature type="repeat" description="LDL-receptor class B" evidence="13">
    <location>
        <begin position="457"/>
        <end position="503"/>
    </location>
</feature>
<feature type="disulfide bond" evidence="12">
    <location>
        <begin position="219"/>
        <end position="234"/>
    </location>
</feature>
<evidence type="ECO:0000313" key="17">
    <source>
        <dbReference type="EMBL" id="CAD7240803.1"/>
    </source>
</evidence>
<feature type="domain" description="EGF-like" evidence="16">
    <location>
        <begin position="156"/>
        <end position="197"/>
    </location>
</feature>
<feature type="disulfide bond" evidence="12">
    <location>
        <begin position="52"/>
        <end position="67"/>
    </location>
</feature>
<dbReference type="Gene3D" id="4.10.400.10">
    <property type="entry name" value="Low-density Lipoprotein Receptor"/>
    <property type="match status" value="6"/>
</dbReference>
<feature type="disulfide bond" evidence="12">
    <location>
        <begin position="84"/>
        <end position="102"/>
    </location>
</feature>
<evidence type="ECO:0000256" key="9">
    <source>
        <dbReference type="ARBA" id="ARBA00023157"/>
    </source>
</evidence>
<dbReference type="EMBL" id="CAJPEV010000063">
    <property type="protein sequence ID" value="CAG0879904.1"/>
    <property type="molecule type" value="Genomic_DNA"/>
</dbReference>
<dbReference type="SUPFAM" id="SSF57196">
    <property type="entry name" value="EGF/Laminin"/>
    <property type="match status" value="3"/>
</dbReference>
<keyword evidence="8 15" id="KW-0472">Membrane</keyword>
<feature type="disulfide bond" evidence="12">
    <location>
        <begin position="96"/>
        <end position="111"/>
    </location>
</feature>
<feature type="disulfide bond" evidence="12">
    <location>
        <begin position="135"/>
        <end position="150"/>
    </location>
</feature>
<dbReference type="SMART" id="SM00135">
    <property type="entry name" value="LY"/>
    <property type="match status" value="6"/>
</dbReference>
<feature type="domain" description="EGF-like" evidence="16">
    <location>
        <begin position="31"/>
        <end position="68"/>
    </location>
</feature>
<evidence type="ECO:0000256" key="12">
    <source>
        <dbReference type="PROSITE-ProRule" id="PRU00124"/>
    </source>
</evidence>
<feature type="domain" description="EGF-like" evidence="16">
    <location>
        <begin position="374"/>
        <end position="411"/>
    </location>
</feature>
<dbReference type="InterPro" id="IPR000033">
    <property type="entry name" value="LDLR_classB_rpt"/>
</dbReference>
<keyword evidence="7 15" id="KW-1133">Transmembrane helix</keyword>
<keyword evidence="10" id="KW-0675">Receptor</keyword>